<evidence type="ECO:0000313" key="2">
    <source>
        <dbReference type="Proteomes" id="UP000183461"/>
    </source>
</evidence>
<protein>
    <submittedName>
        <fullName evidence="1">Uncharacterized protein</fullName>
    </submittedName>
</protein>
<dbReference type="AlphaFoldDB" id="A0A1K1PBD9"/>
<evidence type="ECO:0000313" key="1">
    <source>
        <dbReference type="EMBL" id="SFW45088.1"/>
    </source>
</evidence>
<gene>
    <name evidence="1" type="ORF">SAMN02910280_2625</name>
</gene>
<sequence>MKKSELPELALKKQTLTAWAHILYRNGWIDHTRLVKMVELIEQIDRGKGNMQ</sequence>
<dbReference type="EMBL" id="FPIP01000008">
    <property type="protein sequence ID" value="SFW45088.1"/>
    <property type="molecule type" value="Genomic_DNA"/>
</dbReference>
<dbReference type="Proteomes" id="UP000183461">
    <property type="component" value="Unassembled WGS sequence"/>
</dbReference>
<accession>A0A1K1PBD9</accession>
<reference evidence="1 2" key="1">
    <citation type="submission" date="2016-11" db="EMBL/GenBank/DDBJ databases">
        <authorList>
            <person name="Jaros S."/>
            <person name="Januszkiewicz K."/>
            <person name="Wedrychowicz H."/>
        </authorList>
    </citation>
    <scope>NUCLEOTIDE SEQUENCE [LARGE SCALE GENOMIC DNA]</scope>
    <source>
        <strain evidence="1 2">YL228</strain>
    </source>
</reference>
<proteinExistence type="predicted"/>
<organism evidence="1 2">
    <name type="scientific">Ruminococcus flavefaciens</name>
    <dbReference type="NCBI Taxonomy" id="1265"/>
    <lineage>
        <taxon>Bacteria</taxon>
        <taxon>Bacillati</taxon>
        <taxon>Bacillota</taxon>
        <taxon>Clostridia</taxon>
        <taxon>Eubacteriales</taxon>
        <taxon>Oscillospiraceae</taxon>
        <taxon>Ruminococcus</taxon>
    </lineage>
</organism>
<dbReference type="RefSeq" id="WP_177243967.1">
    <property type="nucleotide sequence ID" value="NZ_FPIP01000008.1"/>
</dbReference>
<name>A0A1K1PBD9_RUMFL</name>